<sequence length="64" mass="6515">MKSGYSVNAAVAISVLLVALAGCQKQEGPAEKAGKEVDKAVEKVGQQVEKAGSSIQDAAKGDKK</sequence>
<gene>
    <name evidence="2" type="ORF">ACCAA_130119</name>
</gene>
<dbReference type="RefSeq" id="WP_186405866.1">
    <property type="nucleotide sequence ID" value="NZ_FLQX01000035.1"/>
</dbReference>
<evidence type="ECO:0000313" key="2">
    <source>
        <dbReference type="EMBL" id="SBT04168.1"/>
    </source>
</evidence>
<accession>A0A1A8XJP9</accession>
<proteinExistence type="predicted"/>
<dbReference type="STRING" id="1860102.ACCAA_130119"/>
<dbReference type="Proteomes" id="UP000199169">
    <property type="component" value="Unassembled WGS sequence"/>
</dbReference>
<dbReference type="AlphaFoldDB" id="A0A1A8XJP9"/>
<keyword evidence="1" id="KW-0732">Signal</keyword>
<reference evidence="2 3" key="1">
    <citation type="submission" date="2016-06" db="EMBL/GenBank/DDBJ databases">
        <authorList>
            <person name="Kjaerup R.B."/>
            <person name="Dalgaard T.S."/>
            <person name="Juul-Madsen H.R."/>
        </authorList>
    </citation>
    <scope>NUCLEOTIDE SEQUENCE [LARGE SCALE GENOMIC DNA]</scope>
    <source>
        <strain evidence="2">3</strain>
    </source>
</reference>
<evidence type="ECO:0000256" key="1">
    <source>
        <dbReference type="SAM" id="SignalP"/>
    </source>
</evidence>
<evidence type="ECO:0008006" key="4">
    <source>
        <dbReference type="Google" id="ProtNLM"/>
    </source>
</evidence>
<feature type="chain" id="PRO_5008381551" description="Lipoprotein" evidence="1">
    <location>
        <begin position="22"/>
        <end position="64"/>
    </location>
</feature>
<dbReference type="EMBL" id="FLQX01000035">
    <property type="protein sequence ID" value="SBT04168.1"/>
    <property type="molecule type" value="Genomic_DNA"/>
</dbReference>
<organism evidence="2 3">
    <name type="scientific">Candidatus Accumulibacter aalborgensis</name>
    <dbReference type="NCBI Taxonomy" id="1860102"/>
    <lineage>
        <taxon>Bacteria</taxon>
        <taxon>Pseudomonadati</taxon>
        <taxon>Pseudomonadota</taxon>
        <taxon>Betaproteobacteria</taxon>
        <taxon>Candidatus Accumulibacter</taxon>
    </lineage>
</organism>
<protein>
    <recommendedName>
        <fullName evidence="4">Lipoprotein</fullName>
    </recommendedName>
</protein>
<dbReference type="PROSITE" id="PS51257">
    <property type="entry name" value="PROKAR_LIPOPROTEIN"/>
    <property type="match status" value="1"/>
</dbReference>
<name>A0A1A8XJP9_9PROT</name>
<keyword evidence="3" id="KW-1185">Reference proteome</keyword>
<evidence type="ECO:0000313" key="3">
    <source>
        <dbReference type="Proteomes" id="UP000199169"/>
    </source>
</evidence>
<feature type="signal peptide" evidence="1">
    <location>
        <begin position="1"/>
        <end position="21"/>
    </location>
</feature>